<dbReference type="Proteomes" id="UP000033722">
    <property type="component" value="Unassembled WGS sequence"/>
</dbReference>
<proteinExistence type="predicted"/>
<reference evidence="1 2" key="1">
    <citation type="submission" date="2015-01" db="EMBL/GenBank/DDBJ databases">
        <title>Genome Sequencing of Rickettsiales.</title>
        <authorList>
            <person name="Daugherty S.C."/>
            <person name="Su Q."/>
            <person name="Abolude K."/>
            <person name="Beier-Sexton M."/>
            <person name="Carlyon J.A."/>
            <person name="Carter R."/>
            <person name="Day N.P."/>
            <person name="Dumler S.J."/>
            <person name="Dyachenko V."/>
            <person name="Godinez A."/>
            <person name="Kurtti T.J."/>
            <person name="Lichay M."/>
            <person name="Mullins K.E."/>
            <person name="Ott S."/>
            <person name="Pappas-Brown V."/>
            <person name="Paris D.H."/>
            <person name="Patel P."/>
            <person name="Richards A.L."/>
            <person name="Sadzewicz L."/>
            <person name="Sears K."/>
            <person name="Seidman D."/>
            <person name="Sengamalay N."/>
            <person name="Stenos J."/>
            <person name="Tallon L.J."/>
            <person name="Vincent G."/>
            <person name="Fraser C.M."/>
            <person name="Munderloh U."/>
            <person name="Dunning-Hotopp J.C."/>
        </authorList>
    </citation>
    <scope>NUCLEOTIDE SEQUENCE [LARGE SCALE GENOMIC DNA]</scope>
    <source>
        <strain evidence="1 2">CRT53-1</strain>
    </source>
</reference>
<evidence type="ECO:0000313" key="2">
    <source>
        <dbReference type="Proteomes" id="UP000033722"/>
    </source>
</evidence>
<dbReference type="PATRIC" id="fig|1359157.3.peg.1746"/>
<accession>A0A0F3Q5J7</accession>
<evidence type="ECO:0000313" key="1">
    <source>
        <dbReference type="EMBL" id="KJV87880.1"/>
    </source>
</evidence>
<dbReference type="AlphaFoldDB" id="A0A0F3Q5J7"/>
<name>A0A0F3Q5J7_ANAPH</name>
<organism evidence="1 2">
    <name type="scientific">Anaplasma phagocytophilum str. CRT53-1</name>
    <dbReference type="NCBI Taxonomy" id="1359157"/>
    <lineage>
        <taxon>Bacteria</taxon>
        <taxon>Pseudomonadati</taxon>
        <taxon>Pseudomonadota</taxon>
        <taxon>Alphaproteobacteria</taxon>
        <taxon>Rickettsiales</taxon>
        <taxon>Anaplasmataceae</taxon>
        <taxon>Anaplasma</taxon>
        <taxon>phagocytophilum group</taxon>
    </lineage>
</organism>
<comment type="caution">
    <text evidence="1">The sequence shown here is derived from an EMBL/GenBank/DDBJ whole genome shotgun (WGS) entry which is preliminary data.</text>
</comment>
<gene>
    <name evidence="1" type="ORF">APHCRT_0278</name>
</gene>
<sequence>MLPACFGLLCDFFLQQKKGQHCQFEGAGVTAHVLLINTVINSRYNLPFGQVLI</sequence>
<dbReference type="EMBL" id="LAOD01000007">
    <property type="protein sequence ID" value="KJV87880.1"/>
    <property type="molecule type" value="Genomic_DNA"/>
</dbReference>
<protein>
    <submittedName>
        <fullName evidence="1">Putative membrane domain protein</fullName>
    </submittedName>
</protein>